<evidence type="ECO:0000313" key="5">
    <source>
        <dbReference type="Proteomes" id="UP000499080"/>
    </source>
</evidence>
<evidence type="ECO:0000313" key="3">
    <source>
        <dbReference type="EMBL" id="GBM86048.1"/>
    </source>
</evidence>
<evidence type="ECO:0000313" key="1">
    <source>
        <dbReference type="EMBL" id="GBM86024.1"/>
    </source>
</evidence>
<proteinExistence type="predicted"/>
<sequence length="136" mass="15786">MTRIGPFGKVAERFASQQETRFSVRFPQAFITILFQAFQNVDRSPPSTDKILPSKALLLQRGQAPFPHPLFKAVLLQTSKSSEPVIEPAFIELEGKRNNHYNGRGYTQGDRWFIKGFPTLILREWFPKRFERKCFP</sequence>
<dbReference type="EMBL" id="BGPR01189117">
    <property type="protein sequence ID" value="GBM86061.1"/>
    <property type="molecule type" value="Genomic_DNA"/>
</dbReference>
<evidence type="ECO:0000313" key="2">
    <source>
        <dbReference type="EMBL" id="GBM86034.1"/>
    </source>
</evidence>
<dbReference type="EMBL" id="BGPR01189109">
    <property type="protein sequence ID" value="GBM86034.1"/>
    <property type="molecule type" value="Genomic_DNA"/>
</dbReference>
<dbReference type="EMBL" id="BGPR01189113">
    <property type="protein sequence ID" value="GBM86048.1"/>
    <property type="molecule type" value="Genomic_DNA"/>
</dbReference>
<protein>
    <submittedName>
        <fullName evidence="1">Uncharacterized protein</fullName>
    </submittedName>
</protein>
<dbReference type="EMBL" id="BGPR01189107">
    <property type="protein sequence ID" value="GBM86024.1"/>
    <property type="molecule type" value="Genomic_DNA"/>
</dbReference>
<keyword evidence="5" id="KW-1185">Reference proteome</keyword>
<name>A0A4Y2J7X0_ARAVE</name>
<dbReference type="AlphaFoldDB" id="A0A4Y2J7X0"/>
<accession>A0A4Y2J7X0</accession>
<organism evidence="1 5">
    <name type="scientific">Araneus ventricosus</name>
    <name type="common">Orbweaver spider</name>
    <name type="synonym">Epeira ventricosa</name>
    <dbReference type="NCBI Taxonomy" id="182803"/>
    <lineage>
        <taxon>Eukaryota</taxon>
        <taxon>Metazoa</taxon>
        <taxon>Ecdysozoa</taxon>
        <taxon>Arthropoda</taxon>
        <taxon>Chelicerata</taxon>
        <taxon>Arachnida</taxon>
        <taxon>Araneae</taxon>
        <taxon>Araneomorphae</taxon>
        <taxon>Entelegynae</taxon>
        <taxon>Araneoidea</taxon>
        <taxon>Araneidae</taxon>
        <taxon>Araneus</taxon>
    </lineage>
</organism>
<evidence type="ECO:0000313" key="4">
    <source>
        <dbReference type="EMBL" id="GBM86061.1"/>
    </source>
</evidence>
<comment type="caution">
    <text evidence="1">The sequence shown here is derived from an EMBL/GenBank/DDBJ whole genome shotgun (WGS) entry which is preliminary data.</text>
</comment>
<gene>
    <name evidence="4" type="ORF">AVEN_120338_1</name>
    <name evidence="1" type="ORF">AVEN_44291_1</name>
    <name evidence="2" type="ORF">AVEN_53868_1</name>
    <name evidence="3" type="ORF">AVEN_75397_1</name>
</gene>
<reference evidence="1 5" key="1">
    <citation type="journal article" date="2019" name="Sci. Rep.">
        <title>Orb-weaving spider Araneus ventricosus genome elucidates the spidroin gene catalogue.</title>
        <authorList>
            <person name="Kono N."/>
            <person name="Nakamura H."/>
            <person name="Ohtoshi R."/>
            <person name="Moran D.A.P."/>
            <person name="Shinohara A."/>
            <person name="Yoshida Y."/>
            <person name="Fujiwara M."/>
            <person name="Mori M."/>
            <person name="Tomita M."/>
            <person name="Arakawa K."/>
        </authorList>
    </citation>
    <scope>NUCLEOTIDE SEQUENCE [LARGE SCALE GENOMIC DNA]</scope>
</reference>
<dbReference type="Proteomes" id="UP000499080">
    <property type="component" value="Unassembled WGS sequence"/>
</dbReference>